<proteinExistence type="predicted"/>
<dbReference type="AlphaFoldDB" id="X1P756"/>
<dbReference type="EMBL" id="BARV01020388">
    <property type="protein sequence ID" value="GAI26754.1"/>
    <property type="molecule type" value="Genomic_DNA"/>
</dbReference>
<comment type="caution">
    <text evidence="1">The sequence shown here is derived from an EMBL/GenBank/DDBJ whole genome shotgun (WGS) entry which is preliminary data.</text>
</comment>
<evidence type="ECO:0000313" key="1">
    <source>
        <dbReference type="EMBL" id="GAI26754.1"/>
    </source>
</evidence>
<accession>X1P756</accession>
<feature type="non-terminal residue" evidence="1">
    <location>
        <position position="61"/>
    </location>
</feature>
<reference evidence="1" key="1">
    <citation type="journal article" date="2014" name="Front. Microbiol.">
        <title>High frequency of phylogenetically diverse reductive dehalogenase-homologous genes in deep subseafloor sedimentary metagenomes.</title>
        <authorList>
            <person name="Kawai M."/>
            <person name="Futagami T."/>
            <person name="Toyoda A."/>
            <person name="Takaki Y."/>
            <person name="Nishi S."/>
            <person name="Hori S."/>
            <person name="Arai W."/>
            <person name="Tsubouchi T."/>
            <person name="Morono Y."/>
            <person name="Uchiyama I."/>
            <person name="Ito T."/>
            <person name="Fujiyama A."/>
            <person name="Inagaki F."/>
            <person name="Takami H."/>
        </authorList>
    </citation>
    <scope>NUCLEOTIDE SEQUENCE</scope>
    <source>
        <strain evidence="1">Expedition CK06-06</strain>
    </source>
</reference>
<gene>
    <name evidence="1" type="ORF">S06H3_34033</name>
</gene>
<organism evidence="1">
    <name type="scientific">marine sediment metagenome</name>
    <dbReference type="NCBI Taxonomy" id="412755"/>
    <lineage>
        <taxon>unclassified sequences</taxon>
        <taxon>metagenomes</taxon>
        <taxon>ecological metagenomes</taxon>
    </lineage>
</organism>
<sequence length="61" mass="6882">MNSYTGVKQTGFYILLQVVTHLVRFFHTSILGHHQVEFNEALASCLTGAQLVKAYHLGIMF</sequence>
<name>X1P756_9ZZZZ</name>
<protein>
    <submittedName>
        <fullName evidence="1">Uncharacterized protein</fullName>
    </submittedName>
</protein>